<feature type="transmembrane region" description="Helical" evidence="1">
    <location>
        <begin position="77"/>
        <end position="101"/>
    </location>
</feature>
<dbReference type="EMBL" id="CAJFDI010000006">
    <property type="protein sequence ID" value="CAD5235643.1"/>
    <property type="molecule type" value="Genomic_DNA"/>
</dbReference>
<organism evidence="3 5">
    <name type="scientific">Bursaphelenchus xylophilus</name>
    <name type="common">Pinewood nematode worm</name>
    <name type="synonym">Aphelenchoides xylophilus</name>
    <dbReference type="NCBI Taxonomy" id="6326"/>
    <lineage>
        <taxon>Eukaryota</taxon>
        <taxon>Metazoa</taxon>
        <taxon>Ecdysozoa</taxon>
        <taxon>Nematoda</taxon>
        <taxon>Chromadorea</taxon>
        <taxon>Rhabditida</taxon>
        <taxon>Tylenchina</taxon>
        <taxon>Tylenchomorpha</taxon>
        <taxon>Aphelenchoidea</taxon>
        <taxon>Aphelenchoididae</taxon>
        <taxon>Bursaphelenchus</taxon>
    </lineage>
</organism>
<keyword evidence="1" id="KW-1133">Transmembrane helix</keyword>
<accession>A0A1I7RTW1</accession>
<gene>
    <name evidence="2" type="ORF">BXYJ_LOCUS15734</name>
</gene>
<dbReference type="Proteomes" id="UP000582659">
    <property type="component" value="Unassembled WGS sequence"/>
</dbReference>
<keyword evidence="1" id="KW-0812">Transmembrane</keyword>
<dbReference type="AlphaFoldDB" id="A0A1I7RTW1"/>
<keyword evidence="4" id="KW-1185">Reference proteome</keyword>
<evidence type="ECO:0000256" key="1">
    <source>
        <dbReference type="SAM" id="Phobius"/>
    </source>
</evidence>
<name>A0A1I7RTW1_BURXY</name>
<keyword evidence="1" id="KW-0472">Membrane</keyword>
<dbReference type="Proteomes" id="UP000659654">
    <property type="component" value="Unassembled WGS sequence"/>
</dbReference>
<dbReference type="EMBL" id="CAJFCV020000006">
    <property type="protein sequence ID" value="CAG9132147.1"/>
    <property type="molecule type" value="Genomic_DNA"/>
</dbReference>
<evidence type="ECO:0000313" key="4">
    <source>
        <dbReference type="Proteomes" id="UP000659654"/>
    </source>
</evidence>
<evidence type="ECO:0000313" key="2">
    <source>
        <dbReference type="EMBL" id="CAD5235643.1"/>
    </source>
</evidence>
<dbReference type="WBParaSite" id="BXY_0416700.1">
    <property type="protein sequence ID" value="BXY_0416700.1"/>
    <property type="gene ID" value="BXY_0416700"/>
</dbReference>
<proteinExistence type="predicted"/>
<feature type="transmembrane region" description="Helical" evidence="1">
    <location>
        <begin position="113"/>
        <end position="137"/>
    </location>
</feature>
<reference evidence="5" key="1">
    <citation type="submission" date="2016-11" db="UniProtKB">
        <authorList>
            <consortium name="WormBaseParasite"/>
        </authorList>
    </citation>
    <scope>IDENTIFICATION</scope>
</reference>
<reference evidence="2" key="2">
    <citation type="submission" date="2020-09" db="EMBL/GenBank/DDBJ databases">
        <authorList>
            <person name="Kikuchi T."/>
        </authorList>
    </citation>
    <scope>NUCLEOTIDE SEQUENCE</scope>
    <source>
        <strain evidence="2">Ka4C1</strain>
    </source>
</reference>
<sequence>MGLFQMPTANQKPFSSLLCWWAILRFLLSLLQRGHENTVLDEKLFIQFTSCLSWGLILAVLFLVFDGSNRPYSNYTQFSAVLLLNIGAITFYAASLSFKIYDHFDEFVKMPNIFQAFVVVALLVYYSCLISLAQIYLSIPHFAKQKFEYAKLVEIKSVKVVEP</sequence>
<feature type="transmembrane region" description="Helical" evidence="1">
    <location>
        <begin position="44"/>
        <end position="65"/>
    </location>
</feature>
<protein>
    <submittedName>
        <fullName evidence="2">(pine wood nematode) hypothetical protein</fullName>
    </submittedName>
</protein>
<evidence type="ECO:0000313" key="3">
    <source>
        <dbReference type="Proteomes" id="UP000095284"/>
    </source>
</evidence>
<dbReference type="Proteomes" id="UP000095284">
    <property type="component" value="Unplaced"/>
</dbReference>
<evidence type="ECO:0000313" key="5">
    <source>
        <dbReference type="WBParaSite" id="BXY_0416700.1"/>
    </source>
</evidence>